<feature type="active site" description="Nucleophile" evidence="9">
    <location>
        <position position="142"/>
    </location>
</feature>
<feature type="site" description="Interaction with DNA" evidence="11">
    <location>
        <position position="394"/>
    </location>
</feature>
<evidence type="ECO:0000256" key="5">
    <source>
        <dbReference type="ARBA" id="ARBA00022801"/>
    </source>
</evidence>
<dbReference type="HOGENOM" id="CLU_010413_4_0_1"/>
<dbReference type="EMBL" id="FR824053">
    <property type="protein sequence ID" value="CCA15048.1"/>
    <property type="molecule type" value="Genomic_DNA"/>
</dbReference>
<feature type="binding site" evidence="10">
    <location>
        <position position="369"/>
    </location>
    <ligand>
        <name>substrate</name>
    </ligand>
</feature>
<organism evidence="12">
    <name type="scientific">Albugo laibachii Nc14</name>
    <dbReference type="NCBI Taxonomy" id="890382"/>
    <lineage>
        <taxon>Eukaryota</taxon>
        <taxon>Sar</taxon>
        <taxon>Stramenopiles</taxon>
        <taxon>Oomycota</taxon>
        <taxon>Peronosporomycetes</taxon>
        <taxon>Albuginales</taxon>
        <taxon>Albuginaceae</taxon>
        <taxon>Albugo</taxon>
    </lineage>
</organism>
<dbReference type="GO" id="GO:0006281">
    <property type="term" value="P:DNA repair"/>
    <property type="evidence" value="ECO:0007669"/>
    <property type="project" value="UniProtKB-KW"/>
</dbReference>
<dbReference type="PANTHER" id="PTHR12415:SF0">
    <property type="entry name" value="TYROSYL-DNA PHOSPHODIESTERASE 1"/>
    <property type="match status" value="1"/>
</dbReference>
<evidence type="ECO:0000256" key="2">
    <source>
        <dbReference type="ARBA" id="ARBA00010205"/>
    </source>
</evidence>
<dbReference type="InterPro" id="IPR010347">
    <property type="entry name" value="Tdp1"/>
</dbReference>
<evidence type="ECO:0000256" key="11">
    <source>
        <dbReference type="PIRSR" id="PIRSR610347-3"/>
    </source>
</evidence>
<dbReference type="AlphaFoldDB" id="F0W1W9"/>
<name>F0W1W9_9STRA</name>
<feature type="binding site" evidence="10">
    <location>
        <position position="144"/>
    </location>
    <ligand>
        <name>substrate</name>
    </ligand>
</feature>
<evidence type="ECO:0000256" key="3">
    <source>
        <dbReference type="ARBA" id="ARBA00022722"/>
    </source>
</evidence>
<evidence type="ECO:0000256" key="7">
    <source>
        <dbReference type="ARBA" id="ARBA00023204"/>
    </source>
</evidence>
<dbReference type="PANTHER" id="PTHR12415">
    <property type="entry name" value="TYROSYL-DNA PHOSPHODIESTERASE 1"/>
    <property type="match status" value="1"/>
</dbReference>
<evidence type="ECO:0000256" key="1">
    <source>
        <dbReference type="ARBA" id="ARBA00004123"/>
    </source>
</evidence>
<evidence type="ECO:0000256" key="10">
    <source>
        <dbReference type="PIRSR" id="PIRSR610347-2"/>
    </source>
</evidence>
<keyword evidence="4" id="KW-0227">DNA damage</keyword>
<reference evidence="12" key="2">
    <citation type="submission" date="2011-02" db="EMBL/GenBank/DDBJ databases">
        <authorList>
            <person name="MacLean D."/>
        </authorList>
    </citation>
    <scope>NUCLEOTIDE SEQUENCE</scope>
</reference>
<feature type="active site" description="Proton donor/acceptor" evidence="9">
    <location>
        <position position="367"/>
    </location>
</feature>
<dbReference type="GO" id="GO:0003690">
    <property type="term" value="F:double-stranded DNA binding"/>
    <property type="evidence" value="ECO:0007669"/>
    <property type="project" value="TreeGrafter"/>
</dbReference>
<gene>
    <name evidence="12" type="primary">AlNc14C8G1048</name>
    <name evidence="12" type="ORF">ALNC14_011910</name>
</gene>
<keyword evidence="8" id="KW-0539">Nucleus</keyword>
<evidence type="ECO:0000256" key="8">
    <source>
        <dbReference type="ARBA" id="ARBA00023242"/>
    </source>
</evidence>
<dbReference type="GO" id="GO:0005634">
    <property type="term" value="C:nucleus"/>
    <property type="evidence" value="ECO:0007669"/>
    <property type="project" value="UniProtKB-SubCell"/>
</dbReference>
<keyword evidence="7" id="KW-0234">DNA repair</keyword>
<evidence type="ECO:0000313" key="12">
    <source>
        <dbReference type="EMBL" id="CCA15048.1"/>
    </source>
</evidence>
<dbReference type="GO" id="GO:0004527">
    <property type="term" value="F:exonuclease activity"/>
    <property type="evidence" value="ECO:0007669"/>
    <property type="project" value="UniProtKB-KW"/>
</dbReference>
<sequence length="489" mass="56595">MEPGTSRFFIATQKWLYRISHIYYSMLARDTKRRKCSCESPQIVANNASKTRPVEQEIAFYLTPIKGLSAAQNQYSIALTDLLDGEFTSCLLSNYMYDVPWLMQQYFVSIFLFWQSIKHQCQKYTNIKTIAPYLPIPFGTHHSKMMIIWYAEKVRVAIFTANFLPIDWNNKTQGIWFQDFGLKSETSASSRTNLWPERIDFEADLIDYLIHVDKIHLGELCLTLEKYDFSTANVALVASVPGTHKNRAIWIDMHKYGHLRMRRLLQTLEAWNNEYPLICQFSSLGSLTEPWLYHEFTESLQAHSTTKQRPALHLIWPSAEQVRNSIEGWNAGRAIPCPLKNMKPFLHKFLRTWNPPPKLHRSNAMPHIKSYAQFDPTALDGTLRWALLSSSNLSSAAWGSYQKQKNQFMIRSFEIGVLFHPKVYRNDKLCTDPLVVIGTPADEAASQNAIRFPAPYNFPLQAYDTKQDEPWIWNLAWDLPDSTGACYIP</sequence>
<evidence type="ECO:0000256" key="4">
    <source>
        <dbReference type="ARBA" id="ARBA00022763"/>
    </source>
</evidence>
<dbReference type="GO" id="GO:0003697">
    <property type="term" value="F:single-stranded DNA binding"/>
    <property type="evidence" value="ECO:0007669"/>
    <property type="project" value="TreeGrafter"/>
</dbReference>
<protein>
    <submittedName>
        <fullName evidence="12">TyrosylDNA phosphodiesterase putative</fullName>
    </submittedName>
</protein>
<comment type="subcellular location">
    <subcellularLocation>
        <location evidence="1">Nucleus</location>
    </subcellularLocation>
</comment>
<keyword evidence="3" id="KW-0540">Nuclease</keyword>
<proteinExistence type="inferred from homology"/>
<dbReference type="Pfam" id="PF06087">
    <property type="entry name" value="Tyr-DNA_phospho"/>
    <property type="match status" value="1"/>
</dbReference>
<dbReference type="Gene3D" id="3.30.870.10">
    <property type="entry name" value="Endonuclease Chain A"/>
    <property type="match status" value="2"/>
</dbReference>
<dbReference type="GO" id="GO:0017005">
    <property type="term" value="F:3'-tyrosyl-DNA phosphodiesterase activity"/>
    <property type="evidence" value="ECO:0007669"/>
    <property type="project" value="TreeGrafter"/>
</dbReference>
<keyword evidence="5" id="KW-0378">Hydrolase</keyword>
<comment type="similarity">
    <text evidence="2">Belongs to the tyrosyl-DNA phosphodiesterase family.</text>
</comment>
<keyword evidence="6" id="KW-0269">Exonuclease</keyword>
<dbReference type="SUPFAM" id="SSF56024">
    <property type="entry name" value="Phospholipase D/nuclease"/>
    <property type="match status" value="2"/>
</dbReference>
<reference evidence="12" key="1">
    <citation type="journal article" date="2011" name="PLoS Biol.">
        <title>Gene gain and loss during evolution of obligate parasitism in the white rust pathogen of Arabidopsis thaliana.</title>
        <authorList>
            <person name="Kemen E."/>
            <person name="Gardiner A."/>
            <person name="Schultz-Larsen T."/>
            <person name="Kemen A.C."/>
            <person name="Balmuth A.L."/>
            <person name="Robert-Seilaniantz A."/>
            <person name="Bailey K."/>
            <person name="Holub E."/>
            <person name="Studholme D.J."/>
            <person name="Maclean D."/>
            <person name="Jones J.D."/>
        </authorList>
    </citation>
    <scope>NUCLEOTIDE SEQUENCE</scope>
</reference>
<accession>F0W1W9</accession>
<dbReference type="CDD" id="cd09122">
    <property type="entry name" value="PLDc_Tdp1_1"/>
    <property type="match status" value="1"/>
</dbReference>
<evidence type="ECO:0000256" key="6">
    <source>
        <dbReference type="ARBA" id="ARBA00022839"/>
    </source>
</evidence>
<evidence type="ECO:0000256" key="9">
    <source>
        <dbReference type="PIRSR" id="PIRSR610347-1"/>
    </source>
</evidence>